<feature type="domain" description="Peptidase M48" evidence="14">
    <location>
        <begin position="176"/>
        <end position="260"/>
    </location>
</feature>
<keyword evidence="8 12" id="KW-0862">Zinc</keyword>
<evidence type="ECO:0000256" key="1">
    <source>
        <dbReference type="ARBA" id="ARBA00004651"/>
    </source>
</evidence>
<dbReference type="Gene3D" id="3.30.700.10">
    <property type="entry name" value="Glycoprotein, Type 4 Pilin"/>
    <property type="match status" value="1"/>
</dbReference>
<evidence type="ECO:0000256" key="12">
    <source>
        <dbReference type="RuleBase" id="RU003983"/>
    </source>
</evidence>
<comment type="similarity">
    <text evidence="12">Belongs to the peptidase M48 family.</text>
</comment>
<keyword evidence="11 13" id="KW-0472">Membrane</keyword>
<keyword evidence="7 12" id="KW-0378">Hydrolase</keyword>
<feature type="transmembrane region" description="Helical" evidence="13">
    <location>
        <begin position="291"/>
        <end position="313"/>
    </location>
</feature>
<dbReference type="GO" id="GO:0004222">
    <property type="term" value="F:metalloendopeptidase activity"/>
    <property type="evidence" value="ECO:0007669"/>
    <property type="project" value="InterPro"/>
</dbReference>
<dbReference type="Gene3D" id="3.30.2010.10">
    <property type="entry name" value="Metalloproteases ('zincins'), catalytic domain"/>
    <property type="match status" value="1"/>
</dbReference>
<evidence type="ECO:0000313" key="16">
    <source>
        <dbReference type="Proteomes" id="UP000243180"/>
    </source>
</evidence>
<reference evidence="15 16" key="1">
    <citation type="submission" date="2015-05" db="EMBL/GenBank/DDBJ databases">
        <title>Complete genome sequence of a sulfur-oxidizing gammaproteobacterium strain HA5.</title>
        <authorList>
            <person name="Miura A."/>
            <person name="Kojima H."/>
            <person name="Fukui M."/>
        </authorList>
    </citation>
    <scope>NUCLEOTIDE SEQUENCE [LARGE SCALE GENOMIC DNA]</scope>
    <source>
        <strain evidence="15 16">HA5</strain>
    </source>
</reference>
<dbReference type="Pfam" id="PF00114">
    <property type="entry name" value="Pilin"/>
    <property type="match status" value="1"/>
</dbReference>
<dbReference type="InterPro" id="IPR045584">
    <property type="entry name" value="Pilin-like"/>
</dbReference>
<dbReference type="InterPro" id="IPR050083">
    <property type="entry name" value="HtpX_protease"/>
</dbReference>
<dbReference type="EMBL" id="AP014879">
    <property type="protein sequence ID" value="BAV35053.1"/>
    <property type="molecule type" value="Genomic_DNA"/>
</dbReference>
<dbReference type="AlphaFoldDB" id="A0A1B4XJT0"/>
<comment type="subcellular location">
    <subcellularLocation>
        <location evidence="1">Cell membrane</location>
        <topology evidence="1">Multi-pass membrane protein</topology>
    </subcellularLocation>
</comment>
<evidence type="ECO:0000256" key="10">
    <source>
        <dbReference type="ARBA" id="ARBA00023049"/>
    </source>
</evidence>
<feature type="transmembrane region" description="Helical" evidence="13">
    <location>
        <begin position="29"/>
        <end position="48"/>
    </location>
</feature>
<dbReference type="InParanoid" id="A0A1B4XJT0"/>
<dbReference type="GO" id="GO:0046872">
    <property type="term" value="F:metal ion binding"/>
    <property type="evidence" value="ECO:0007669"/>
    <property type="project" value="UniProtKB-KW"/>
</dbReference>
<dbReference type="SUPFAM" id="SSF54523">
    <property type="entry name" value="Pili subunits"/>
    <property type="match status" value="1"/>
</dbReference>
<dbReference type="GO" id="GO:0007155">
    <property type="term" value="P:cell adhesion"/>
    <property type="evidence" value="ECO:0007669"/>
    <property type="project" value="InterPro"/>
</dbReference>
<evidence type="ECO:0000256" key="7">
    <source>
        <dbReference type="ARBA" id="ARBA00022801"/>
    </source>
</evidence>
<dbReference type="GO" id="GO:0005886">
    <property type="term" value="C:plasma membrane"/>
    <property type="evidence" value="ECO:0007669"/>
    <property type="project" value="UniProtKB-SubCell"/>
</dbReference>
<evidence type="ECO:0000256" key="4">
    <source>
        <dbReference type="ARBA" id="ARBA00022670"/>
    </source>
</evidence>
<feature type="transmembrane region" description="Helical" evidence="13">
    <location>
        <begin position="164"/>
        <end position="183"/>
    </location>
</feature>
<protein>
    <submittedName>
        <fullName evidence="15">Peptidase M48</fullName>
    </submittedName>
</protein>
<dbReference type="GO" id="GO:0009289">
    <property type="term" value="C:pilus"/>
    <property type="evidence" value="ECO:0007669"/>
    <property type="project" value="InterPro"/>
</dbReference>
<dbReference type="KEGG" id="slim:SCL_2776"/>
<keyword evidence="5 13" id="KW-0812">Transmembrane</keyword>
<keyword evidence="9 13" id="KW-1133">Transmembrane helix</keyword>
<dbReference type="Proteomes" id="UP000243180">
    <property type="component" value="Chromosome"/>
</dbReference>
<organism evidence="15 16">
    <name type="scientific">Sulfuricaulis limicola</name>
    <dbReference type="NCBI Taxonomy" id="1620215"/>
    <lineage>
        <taxon>Bacteria</taxon>
        <taxon>Pseudomonadati</taxon>
        <taxon>Pseudomonadota</taxon>
        <taxon>Gammaproteobacteria</taxon>
        <taxon>Acidiferrobacterales</taxon>
        <taxon>Acidiferrobacteraceae</taxon>
        <taxon>Sulfuricaulis</taxon>
    </lineage>
</organism>
<evidence type="ECO:0000256" key="6">
    <source>
        <dbReference type="ARBA" id="ARBA00022723"/>
    </source>
</evidence>
<evidence type="ECO:0000256" key="3">
    <source>
        <dbReference type="ARBA" id="ARBA00022475"/>
    </source>
</evidence>
<keyword evidence="10 12" id="KW-0482">Metalloprotease</keyword>
<gene>
    <name evidence="15" type="ORF">SCL_2776</name>
</gene>
<keyword evidence="6" id="KW-0479">Metal-binding</keyword>
<feature type="domain" description="Peptidase M48" evidence="14">
    <location>
        <begin position="84"/>
        <end position="165"/>
    </location>
</feature>
<dbReference type="InterPro" id="IPR001915">
    <property type="entry name" value="Peptidase_M48"/>
</dbReference>
<evidence type="ECO:0000259" key="14">
    <source>
        <dbReference type="Pfam" id="PF01435"/>
    </source>
</evidence>
<evidence type="ECO:0000313" key="15">
    <source>
        <dbReference type="EMBL" id="BAV35053.1"/>
    </source>
</evidence>
<sequence>MDPRILAYISIVPKKVRITMDLIYRKEKVLFGIAVLISAVFWLVLIGATMGIALMYVLMFFVFYLFAQSAFISYIRGTAVKITPQQFPDLQQRVAACSSKLGMKNVPDVYLLHADGAFNALATRFLGRDFVVLFSDVVDAFEAQPGAVNFYIGHEMGHIHRKHLLWGPLLAPALLLPLLGAAYSRAREYTCDRYGLACCENPQDATTGLAALAAGGRRWRILSKENYAGQTRESSGFWMSFHELVSDYPWLVKRMAMLNALIAKQKAAMPSRSGLAFFFALFVPRLGVGGGGASVLVFVAIIGILAAIAIPAYQDYVTRAGIMGTVPHIQQSKAAVVDYAVKNQGWPGSNEAIGLPETGAFGPDIKSIRIQEGGMVVVTFARGPVTDKSIVYQPYVKDQRIYWKCDGEELPPKYLPPDCR</sequence>
<keyword evidence="3" id="KW-1003">Cell membrane</keyword>
<evidence type="ECO:0000256" key="13">
    <source>
        <dbReference type="SAM" id="Phobius"/>
    </source>
</evidence>
<feature type="transmembrane region" description="Helical" evidence="13">
    <location>
        <begin position="54"/>
        <end position="75"/>
    </location>
</feature>
<evidence type="ECO:0000256" key="11">
    <source>
        <dbReference type="ARBA" id="ARBA00023136"/>
    </source>
</evidence>
<dbReference type="PANTHER" id="PTHR43221:SF1">
    <property type="entry name" value="PROTEASE HTPX"/>
    <property type="match status" value="1"/>
</dbReference>
<evidence type="ECO:0000256" key="8">
    <source>
        <dbReference type="ARBA" id="ARBA00022833"/>
    </source>
</evidence>
<keyword evidence="4 12" id="KW-0645">Protease</keyword>
<dbReference type="InterPro" id="IPR001082">
    <property type="entry name" value="Pilin"/>
</dbReference>
<comment type="similarity">
    <text evidence="2">Belongs to the N-Me-Phe pilin family.</text>
</comment>
<comment type="cofactor">
    <cofactor evidence="12">
        <name>Zn(2+)</name>
        <dbReference type="ChEBI" id="CHEBI:29105"/>
    </cofactor>
    <text evidence="12">Binds 1 zinc ion per subunit.</text>
</comment>
<accession>A0A1B4XJT0</accession>
<evidence type="ECO:0000256" key="5">
    <source>
        <dbReference type="ARBA" id="ARBA00022692"/>
    </source>
</evidence>
<dbReference type="CDD" id="cd07325">
    <property type="entry name" value="M48_Ste24p_like"/>
    <property type="match status" value="1"/>
</dbReference>
<keyword evidence="16" id="KW-1185">Reference proteome</keyword>
<evidence type="ECO:0000256" key="2">
    <source>
        <dbReference type="ARBA" id="ARBA00005233"/>
    </source>
</evidence>
<name>A0A1B4XJT0_9GAMM</name>
<proteinExistence type="inferred from homology"/>
<dbReference type="PANTHER" id="PTHR43221">
    <property type="entry name" value="PROTEASE HTPX"/>
    <property type="match status" value="1"/>
</dbReference>
<evidence type="ECO:0000256" key="9">
    <source>
        <dbReference type="ARBA" id="ARBA00022989"/>
    </source>
</evidence>
<dbReference type="GO" id="GO:0006508">
    <property type="term" value="P:proteolysis"/>
    <property type="evidence" value="ECO:0007669"/>
    <property type="project" value="UniProtKB-KW"/>
</dbReference>
<dbReference type="Pfam" id="PF01435">
    <property type="entry name" value="Peptidase_M48"/>
    <property type="match status" value="2"/>
</dbReference>